<accession>A0A0K9Q3A1</accession>
<evidence type="ECO:0000256" key="2">
    <source>
        <dbReference type="ARBA" id="ARBA00023015"/>
    </source>
</evidence>
<dbReference type="InterPro" id="IPR005333">
    <property type="entry name" value="Transcription_factor_TCP"/>
</dbReference>
<protein>
    <submittedName>
        <fullName evidence="8">TCP transcription factor 17</fullName>
    </submittedName>
</protein>
<gene>
    <name evidence="8" type="ORF">ZOSMA_10G00260</name>
</gene>
<feature type="domain" description="TCP" evidence="7">
    <location>
        <begin position="82"/>
        <end position="136"/>
    </location>
</feature>
<dbReference type="PROSITE" id="PS51369">
    <property type="entry name" value="TCP"/>
    <property type="match status" value="1"/>
</dbReference>
<dbReference type="AlphaFoldDB" id="A0A0K9Q3A1"/>
<dbReference type="PANTHER" id="PTHR31072:SF170">
    <property type="entry name" value="TRANSCRIPTION FACTOR TCP15-RELATED"/>
    <property type="match status" value="1"/>
</dbReference>
<dbReference type="STRING" id="29655.A0A0K9Q3A1"/>
<evidence type="ECO:0000256" key="6">
    <source>
        <dbReference type="SAM" id="MobiDB-lite"/>
    </source>
</evidence>
<dbReference type="EMBL" id="LFYR01000113">
    <property type="protein sequence ID" value="KMZ75758.1"/>
    <property type="molecule type" value="Genomic_DNA"/>
</dbReference>
<dbReference type="OMA" id="WMVPTSH"/>
<keyword evidence="9" id="KW-1185">Reference proteome</keyword>
<evidence type="ECO:0000256" key="1">
    <source>
        <dbReference type="ARBA" id="ARBA00004123"/>
    </source>
</evidence>
<proteinExistence type="predicted"/>
<keyword evidence="2" id="KW-0805">Transcription regulation</keyword>
<dbReference type="GO" id="GO:0043565">
    <property type="term" value="F:sequence-specific DNA binding"/>
    <property type="evidence" value="ECO:0000318"/>
    <property type="project" value="GO_Central"/>
</dbReference>
<keyword evidence="4" id="KW-0804">Transcription</keyword>
<dbReference type="Pfam" id="PF03634">
    <property type="entry name" value="TCP"/>
    <property type="match status" value="1"/>
</dbReference>
<dbReference type="OrthoDB" id="1911901at2759"/>
<reference evidence="9" key="1">
    <citation type="journal article" date="2016" name="Nature">
        <title>The genome of the seagrass Zostera marina reveals angiosperm adaptation to the sea.</title>
        <authorList>
            <person name="Olsen J.L."/>
            <person name="Rouze P."/>
            <person name="Verhelst B."/>
            <person name="Lin Y.-C."/>
            <person name="Bayer T."/>
            <person name="Collen J."/>
            <person name="Dattolo E."/>
            <person name="De Paoli E."/>
            <person name="Dittami S."/>
            <person name="Maumus F."/>
            <person name="Michel G."/>
            <person name="Kersting A."/>
            <person name="Lauritano C."/>
            <person name="Lohaus R."/>
            <person name="Toepel M."/>
            <person name="Tonon T."/>
            <person name="Vanneste K."/>
            <person name="Amirebrahimi M."/>
            <person name="Brakel J."/>
            <person name="Bostroem C."/>
            <person name="Chovatia M."/>
            <person name="Grimwood J."/>
            <person name="Jenkins J.W."/>
            <person name="Jueterbock A."/>
            <person name="Mraz A."/>
            <person name="Stam W.T."/>
            <person name="Tice H."/>
            <person name="Bornberg-Bauer E."/>
            <person name="Green P.J."/>
            <person name="Pearson G.A."/>
            <person name="Procaccini G."/>
            <person name="Duarte C.M."/>
            <person name="Schmutz J."/>
            <person name="Reusch T.B.H."/>
            <person name="Van de Peer Y."/>
        </authorList>
    </citation>
    <scope>NUCLEOTIDE SEQUENCE [LARGE SCALE GENOMIC DNA]</scope>
    <source>
        <strain evidence="9">cv. Finnish</strain>
    </source>
</reference>
<dbReference type="PANTHER" id="PTHR31072">
    <property type="entry name" value="TRANSCRIPTION FACTOR TCP4-RELATED"/>
    <property type="match status" value="1"/>
</dbReference>
<comment type="caution">
    <text evidence="8">The sequence shown here is derived from an EMBL/GenBank/DDBJ whole genome shotgun (WGS) entry which is preliminary data.</text>
</comment>
<sequence>MEGCGGGGGGGGGRRPNFPLQLLEKKVENSIGFPSLAISTTEATSAAVGEEQMMQMGGNLHEVGSGSGGEQLKKPPPKRSSTKDRHTKVDGRGRRIRMPAICAARVFQLTRELGHKSDGETIEWLLQQAEPAVIAATGTGTIPANFTSLNISLRSSGSSMSAPSHLRNTYLNTGMAAAQQLRLRTELDHHAASAVYSADAPSTTLLNFHSAASIGHSLQLQARNDGREQAFLNISDAETAGNLRKRQWEQESQQQQRTQMAGYSSHMTPTVAQSGGQIPGPLWMVTNNPMTTTWASSQTMSAGGGDDSASVWTLPSMSMGNAAATMFRGSIPSGGGGSTSLHFMNFPTPMTLLPSQQLGLGSGSSEAHMGILAALNAYHHSSGSNTGASETNAAVTSTDGSQQPPHHGSNDRYDTSTSDS</sequence>
<dbReference type="GO" id="GO:0005634">
    <property type="term" value="C:nucleus"/>
    <property type="evidence" value="ECO:0000318"/>
    <property type="project" value="GO_Central"/>
</dbReference>
<comment type="subcellular location">
    <subcellularLocation>
        <location evidence="1">Nucleus</location>
    </subcellularLocation>
</comment>
<feature type="compositionally biased region" description="Polar residues" evidence="6">
    <location>
        <begin position="381"/>
        <end position="404"/>
    </location>
</feature>
<evidence type="ECO:0000313" key="9">
    <source>
        <dbReference type="Proteomes" id="UP000036987"/>
    </source>
</evidence>
<dbReference type="InterPro" id="IPR017887">
    <property type="entry name" value="TF_TCP_subgr"/>
</dbReference>
<keyword evidence="3" id="KW-0238">DNA-binding</keyword>
<organism evidence="8 9">
    <name type="scientific">Zostera marina</name>
    <name type="common">Eelgrass</name>
    <dbReference type="NCBI Taxonomy" id="29655"/>
    <lineage>
        <taxon>Eukaryota</taxon>
        <taxon>Viridiplantae</taxon>
        <taxon>Streptophyta</taxon>
        <taxon>Embryophyta</taxon>
        <taxon>Tracheophyta</taxon>
        <taxon>Spermatophyta</taxon>
        <taxon>Magnoliopsida</taxon>
        <taxon>Liliopsida</taxon>
        <taxon>Zosteraceae</taxon>
        <taxon>Zostera</taxon>
    </lineage>
</organism>
<evidence type="ECO:0000259" key="7">
    <source>
        <dbReference type="PROSITE" id="PS51369"/>
    </source>
</evidence>
<evidence type="ECO:0000256" key="5">
    <source>
        <dbReference type="ARBA" id="ARBA00023242"/>
    </source>
</evidence>
<feature type="compositionally biased region" description="Basic and acidic residues" evidence="6">
    <location>
        <begin position="81"/>
        <end position="90"/>
    </location>
</feature>
<evidence type="ECO:0000256" key="4">
    <source>
        <dbReference type="ARBA" id="ARBA00023163"/>
    </source>
</evidence>
<evidence type="ECO:0000313" key="8">
    <source>
        <dbReference type="EMBL" id="KMZ75758.1"/>
    </source>
</evidence>
<feature type="region of interest" description="Disordered" evidence="6">
    <location>
        <begin position="381"/>
        <end position="420"/>
    </location>
</feature>
<dbReference type="GO" id="GO:0003700">
    <property type="term" value="F:DNA-binding transcription factor activity"/>
    <property type="evidence" value="ECO:0000318"/>
    <property type="project" value="GO_Central"/>
</dbReference>
<keyword evidence="5" id="KW-0539">Nucleus</keyword>
<feature type="region of interest" description="Disordered" evidence="6">
    <location>
        <begin position="58"/>
        <end position="90"/>
    </location>
</feature>
<name>A0A0K9Q3A1_ZOSMR</name>
<evidence type="ECO:0000256" key="3">
    <source>
        <dbReference type="ARBA" id="ARBA00023125"/>
    </source>
</evidence>
<dbReference type="Proteomes" id="UP000036987">
    <property type="component" value="Unassembled WGS sequence"/>
</dbReference>